<reference evidence="1" key="1">
    <citation type="journal article" date="2010" name="Insect Mol. Biol.">
        <title>The draft genome sequence of Arsenophonus nasoniae, son-killer bacterium of Nasonia vitripennis, reveals genes associated with virulence and symbiosis.</title>
        <authorList>
            <person name="Wilkes T."/>
            <person name="Darby A.C."/>
            <person name="Choi J."/>
            <person name="Colborne J.K."/>
            <person name="Werren J.H."/>
            <person name="Hurst G.D.D."/>
        </authorList>
    </citation>
    <scope>NUCLEOTIDE SEQUENCE</scope>
</reference>
<gene>
    <name evidence="1" type="ORF">ARN_23300</name>
    <name evidence="2" type="ORF">ARN_36580</name>
    <name evidence="3" type="ORF">QE258_15715</name>
</gene>
<sequence>MWISAALHLKVIRTFDKVISTPTQPLTDKVHAGLAMIAFYKQELRIAPSAMLEQSLIN</sequence>
<evidence type="ECO:0000313" key="2">
    <source>
        <dbReference type="EMBL" id="CBA76596.1"/>
    </source>
</evidence>
<proteinExistence type="predicted"/>
<name>D2U1B4_9GAMM</name>
<dbReference type="RefSeq" id="WP_248604898.1">
    <property type="nucleotide sequence ID" value="NZ_CP123523.1"/>
</dbReference>
<dbReference type="EMBL" id="CP123523">
    <property type="protein sequence ID" value="WGM05010.1"/>
    <property type="molecule type" value="Genomic_DNA"/>
</dbReference>
<evidence type="ECO:0000313" key="3">
    <source>
        <dbReference type="EMBL" id="WGM05010.1"/>
    </source>
</evidence>
<evidence type="ECO:0000313" key="1">
    <source>
        <dbReference type="EMBL" id="CBA74494.1"/>
    </source>
</evidence>
<evidence type="ECO:0000313" key="4">
    <source>
        <dbReference type="Proteomes" id="UP001177592"/>
    </source>
</evidence>
<dbReference type="EMBL" id="FN545235">
    <property type="protein sequence ID" value="CBA74494.1"/>
    <property type="molecule type" value="Genomic_DNA"/>
</dbReference>
<accession>D2U1B4</accession>
<protein>
    <submittedName>
        <fullName evidence="1">Conserved hypothetical phage protein</fullName>
    </submittedName>
</protein>
<dbReference type="AlphaFoldDB" id="D2U1B4"/>
<dbReference type="EMBL" id="FN545280">
    <property type="protein sequence ID" value="CBA76596.1"/>
    <property type="molecule type" value="Genomic_DNA"/>
</dbReference>
<organism evidence="1">
    <name type="scientific">Arsenophonus nasoniae</name>
    <name type="common">son-killer infecting Nasonia vitripennis</name>
    <dbReference type="NCBI Taxonomy" id="638"/>
    <lineage>
        <taxon>Bacteria</taxon>
        <taxon>Pseudomonadati</taxon>
        <taxon>Pseudomonadota</taxon>
        <taxon>Gammaproteobacteria</taxon>
        <taxon>Enterobacterales</taxon>
        <taxon>Morganellaceae</taxon>
        <taxon>Arsenophonus</taxon>
    </lineage>
</organism>
<keyword evidence="4" id="KW-1185">Reference proteome</keyword>
<dbReference type="Proteomes" id="UP001177592">
    <property type="component" value="Chromosome"/>
</dbReference>
<reference evidence="3" key="2">
    <citation type="submission" date="2023-04" db="EMBL/GenBank/DDBJ databases">
        <title>Genome dynamics across the evolutionary transition to endosymbiosis.</title>
        <authorList>
            <person name="Siozios S."/>
            <person name="Nadal-Jimenez P."/>
            <person name="Azagi T."/>
            <person name="Sprong H."/>
            <person name="Frost C.L."/>
            <person name="Parratt S.R."/>
            <person name="Taylor G."/>
            <person name="Brettell L."/>
            <person name="Lew K.C."/>
            <person name="Croft L."/>
            <person name="King K.C."/>
            <person name="Brockhurst M.A."/>
            <person name="Hypsa V."/>
            <person name="Novakova E."/>
            <person name="Darby A.C."/>
            <person name="Hurst G.D.D."/>
        </authorList>
    </citation>
    <scope>NUCLEOTIDE SEQUENCE</scope>
    <source>
        <strain evidence="3">ANv_CAN</strain>
    </source>
</reference>